<sequence>MVPGFGRLSQLVVCAFIDGVRLLCQCLIVENPEEQLEEVRAFPEYLVHLSVLFAACSPFACCITLVLTSHVSREGELNLAPVLELTCANPVIGTPDVAQDFEDQQHA</sequence>
<name>A0AAE1AHF0_9GAST</name>
<proteinExistence type="predicted"/>
<comment type="caution">
    <text evidence="1">The sequence shown here is derived from an EMBL/GenBank/DDBJ whole genome shotgun (WGS) entry which is preliminary data.</text>
</comment>
<accession>A0AAE1AHF0</accession>
<protein>
    <submittedName>
        <fullName evidence="1">Uncharacterized protein</fullName>
    </submittedName>
</protein>
<organism evidence="1 2">
    <name type="scientific">Elysia crispata</name>
    <name type="common">lettuce slug</name>
    <dbReference type="NCBI Taxonomy" id="231223"/>
    <lineage>
        <taxon>Eukaryota</taxon>
        <taxon>Metazoa</taxon>
        <taxon>Spiralia</taxon>
        <taxon>Lophotrochozoa</taxon>
        <taxon>Mollusca</taxon>
        <taxon>Gastropoda</taxon>
        <taxon>Heterobranchia</taxon>
        <taxon>Euthyneura</taxon>
        <taxon>Panpulmonata</taxon>
        <taxon>Sacoglossa</taxon>
        <taxon>Placobranchoidea</taxon>
        <taxon>Plakobranchidae</taxon>
        <taxon>Elysia</taxon>
    </lineage>
</organism>
<keyword evidence="2" id="KW-1185">Reference proteome</keyword>
<reference evidence="1" key="1">
    <citation type="journal article" date="2023" name="G3 (Bethesda)">
        <title>A reference genome for the long-term kleptoplast-retaining sea slug Elysia crispata morphotype clarki.</title>
        <authorList>
            <person name="Eastman K.E."/>
            <person name="Pendleton A.L."/>
            <person name="Shaikh M.A."/>
            <person name="Suttiyut T."/>
            <person name="Ogas R."/>
            <person name="Tomko P."/>
            <person name="Gavelis G."/>
            <person name="Widhalm J.R."/>
            <person name="Wisecaver J.H."/>
        </authorList>
    </citation>
    <scope>NUCLEOTIDE SEQUENCE</scope>
    <source>
        <strain evidence="1">ECLA1</strain>
    </source>
</reference>
<gene>
    <name evidence="1" type="ORF">RRG08_061358</name>
</gene>
<evidence type="ECO:0000313" key="1">
    <source>
        <dbReference type="EMBL" id="KAK3786807.1"/>
    </source>
</evidence>
<evidence type="ECO:0000313" key="2">
    <source>
        <dbReference type="Proteomes" id="UP001283361"/>
    </source>
</evidence>
<dbReference type="AlphaFoldDB" id="A0AAE1AHF0"/>
<dbReference type="EMBL" id="JAWDGP010001944">
    <property type="protein sequence ID" value="KAK3786807.1"/>
    <property type="molecule type" value="Genomic_DNA"/>
</dbReference>
<dbReference type="Proteomes" id="UP001283361">
    <property type="component" value="Unassembled WGS sequence"/>
</dbReference>